<feature type="transmembrane region" description="Helical" evidence="6">
    <location>
        <begin position="211"/>
        <end position="244"/>
    </location>
</feature>
<protein>
    <submittedName>
        <fullName evidence="8">Competence protein</fullName>
    </submittedName>
</protein>
<dbReference type="EMBL" id="PDKN01000002">
    <property type="protein sequence ID" value="RXJ60137.1"/>
    <property type="molecule type" value="Genomic_DNA"/>
</dbReference>
<feature type="transmembrane region" description="Helical" evidence="6">
    <location>
        <begin position="333"/>
        <end position="351"/>
    </location>
</feature>
<organism evidence="8 9">
    <name type="scientific">Candidatus Marinarcus aquaticus</name>
    <dbReference type="NCBI Taxonomy" id="2044504"/>
    <lineage>
        <taxon>Bacteria</taxon>
        <taxon>Pseudomonadati</taxon>
        <taxon>Campylobacterota</taxon>
        <taxon>Epsilonproteobacteria</taxon>
        <taxon>Campylobacterales</taxon>
        <taxon>Arcobacteraceae</taxon>
        <taxon>Candidatus Marinarcus</taxon>
    </lineage>
</organism>
<evidence type="ECO:0000313" key="9">
    <source>
        <dbReference type="Proteomes" id="UP000290657"/>
    </source>
</evidence>
<feature type="transmembrane region" description="Helical" evidence="6">
    <location>
        <begin position="396"/>
        <end position="413"/>
    </location>
</feature>
<proteinExistence type="predicted"/>
<feature type="transmembrane region" description="Helical" evidence="6">
    <location>
        <begin position="299"/>
        <end position="321"/>
    </location>
</feature>
<gene>
    <name evidence="8" type="ORF">CRV04_03800</name>
</gene>
<keyword evidence="4 6" id="KW-1133">Transmembrane helix</keyword>
<dbReference type="AlphaFoldDB" id="A0A4Q0XRL6"/>
<comment type="subcellular location">
    <subcellularLocation>
        <location evidence="1">Cell membrane</location>
        <topology evidence="1">Multi-pass membrane protein</topology>
    </subcellularLocation>
</comment>
<feature type="domain" description="ComEC/Rec2-related protein" evidence="7">
    <location>
        <begin position="153"/>
        <end position="375"/>
    </location>
</feature>
<dbReference type="PANTHER" id="PTHR30619:SF7">
    <property type="entry name" value="BETA-LACTAMASE DOMAIN PROTEIN"/>
    <property type="match status" value="1"/>
</dbReference>
<evidence type="ECO:0000256" key="6">
    <source>
        <dbReference type="SAM" id="Phobius"/>
    </source>
</evidence>
<dbReference type="NCBIfam" id="TIGR00360">
    <property type="entry name" value="ComEC_N-term"/>
    <property type="match status" value="1"/>
</dbReference>
<evidence type="ECO:0000256" key="3">
    <source>
        <dbReference type="ARBA" id="ARBA00022692"/>
    </source>
</evidence>
<evidence type="ECO:0000256" key="1">
    <source>
        <dbReference type="ARBA" id="ARBA00004651"/>
    </source>
</evidence>
<dbReference type="InterPro" id="IPR004477">
    <property type="entry name" value="ComEC_N"/>
</dbReference>
<feature type="transmembrane region" description="Helical" evidence="6">
    <location>
        <begin position="274"/>
        <end position="293"/>
    </location>
</feature>
<dbReference type="InterPro" id="IPR052159">
    <property type="entry name" value="Competence_DNA_uptake"/>
</dbReference>
<accession>A0A4Q0XRL6</accession>
<evidence type="ECO:0000256" key="5">
    <source>
        <dbReference type="ARBA" id="ARBA00023136"/>
    </source>
</evidence>
<dbReference type="OrthoDB" id="5372341at2"/>
<keyword evidence="5 6" id="KW-0472">Membrane</keyword>
<feature type="transmembrane region" description="Helical" evidence="6">
    <location>
        <begin position="15"/>
        <end position="31"/>
    </location>
</feature>
<feature type="transmembrane region" description="Helical" evidence="6">
    <location>
        <begin position="166"/>
        <end position="190"/>
    </location>
</feature>
<evidence type="ECO:0000313" key="8">
    <source>
        <dbReference type="EMBL" id="RXJ60137.1"/>
    </source>
</evidence>
<keyword evidence="3 6" id="KW-0812">Transmembrane</keyword>
<evidence type="ECO:0000259" key="7">
    <source>
        <dbReference type="Pfam" id="PF03772"/>
    </source>
</evidence>
<evidence type="ECO:0000256" key="4">
    <source>
        <dbReference type="ARBA" id="ARBA00022989"/>
    </source>
</evidence>
<sequence length="414" mass="48181">MNNSKLTLLNQPSDYAFFIIALLLLFSLSIFKHYQNYTVFTHNEITPVEAMVQNIYEKDEYNVIKFSTDTFTAFTSVSKHKQLQQLDTVKLYLISKQVSFFEYLKGFYTSNIKLYKLEAIKEKRAFVMQHIHTQHNSSSMKELFGALFLALPISKELREVCANYGISHLIAISGFHLGLISLFLYALLYFPYGYVHQRFFPFRNRKLDIALITSVVLLSYLIFTDMVPSLLRAFVMFVLALIFLRSNIKLLSYMTLLLTLLLILSVFPEYLFSLALWFSVAGVFYIFLFMQYFSSLPKTVQFILFNAWIFLAMNPITHAFFGATSFLQLFSPFITVAFTLFYPLVALLHLIGQGDLLDGVLQWSFSIEPHAYMVMTPWWFLMLYVLVSFAAIKSRTLFMALNILMLGFNSWLFY</sequence>
<dbReference type="RefSeq" id="WP_128995486.1">
    <property type="nucleotide sequence ID" value="NZ_PDKN01000002.1"/>
</dbReference>
<dbReference type="Proteomes" id="UP000290657">
    <property type="component" value="Unassembled WGS sequence"/>
</dbReference>
<name>A0A4Q0XRL6_9BACT</name>
<dbReference type="GO" id="GO:0005886">
    <property type="term" value="C:plasma membrane"/>
    <property type="evidence" value="ECO:0007669"/>
    <property type="project" value="UniProtKB-SubCell"/>
</dbReference>
<feature type="transmembrane region" description="Helical" evidence="6">
    <location>
        <begin position="250"/>
        <end position="267"/>
    </location>
</feature>
<comment type="caution">
    <text evidence="8">The sequence shown here is derived from an EMBL/GenBank/DDBJ whole genome shotgun (WGS) entry which is preliminary data.</text>
</comment>
<keyword evidence="2" id="KW-1003">Cell membrane</keyword>
<dbReference type="Pfam" id="PF03772">
    <property type="entry name" value="Competence"/>
    <property type="match status" value="1"/>
</dbReference>
<evidence type="ECO:0000256" key="2">
    <source>
        <dbReference type="ARBA" id="ARBA00022475"/>
    </source>
</evidence>
<keyword evidence="9" id="KW-1185">Reference proteome</keyword>
<dbReference type="PANTHER" id="PTHR30619">
    <property type="entry name" value="DNA INTERNALIZATION/COMPETENCE PROTEIN COMEC/REC2"/>
    <property type="match status" value="1"/>
</dbReference>
<feature type="transmembrane region" description="Helical" evidence="6">
    <location>
        <begin position="371"/>
        <end position="389"/>
    </location>
</feature>
<reference evidence="8 9" key="1">
    <citation type="submission" date="2017-10" db="EMBL/GenBank/DDBJ databases">
        <title>Genomics of the genus Arcobacter.</title>
        <authorList>
            <person name="Perez-Cataluna A."/>
            <person name="Figueras M.J."/>
        </authorList>
    </citation>
    <scope>NUCLEOTIDE SEQUENCE [LARGE SCALE GENOMIC DNA]</scope>
    <source>
        <strain evidence="8 9">CECT 8987</strain>
    </source>
</reference>